<feature type="compositionally biased region" description="Acidic residues" evidence="1">
    <location>
        <begin position="866"/>
        <end position="890"/>
    </location>
</feature>
<protein>
    <submittedName>
        <fullName evidence="3">PQQ-dependent sugar dehydrogenase</fullName>
    </submittedName>
</protein>
<dbReference type="InterPro" id="IPR022409">
    <property type="entry name" value="PKD/Chitinase_dom"/>
</dbReference>
<organism evidence="3 4">
    <name type="scientific">Halogeometricum luteum</name>
    <dbReference type="NCBI Taxonomy" id="2950537"/>
    <lineage>
        <taxon>Archaea</taxon>
        <taxon>Methanobacteriati</taxon>
        <taxon>Methanobacteriota</taxon>
        <taxon>Stenosarchaea group</taxon>
        <taxon>Halobacteria</taxon>
        <taxon>Halobacteriales</taxon>
        <taxon>Haloferacaceae</taxon>
        <taxon>Halogeometricum</taxon>
    </lineage>
</organism>
<dbReference type="EMBL" id="JAMQOQ010000003">
    <property type="protein sequence ID" value="MDS0295107.1"/>
    <property type="molecule type" value="Genomic_DNA"/>
</dbReference>
<dbReference type="Gene3D" id="2.60.40.2810">
    <property type="match status" value="1"/>
</dbReference>
<dbReference type="InterPro" id="IPR035986">
    <property type="entry name" value="PKD_dom_sf"/>
</dbReference>
<dbReference type="PANTHER" id="PTHR19328:SF13">
    <property type="entry name" value="HIPL1 PROTEIN"/>
    <property type="match status" value="1"/>
</dbReference>
<sequence>MQLTTRSGARRQAVAVLLAFVTLTSSVTAGVVFAAGGAAAHGDHTSGGGSDGSGEWAADGDSFRKETVISGLNQPMETVFLPDGRMLVIQKGGEILVYDPETEEYETYLDLRDIDSVESNRERGLLGIALANDFEESGEFYVYYSRLDDPDAADAANSEPENVLARFTHVENDGGTTSRADPASREVLWRNEIHTGSDIACCHLGGGVDVGPDGKVYVGTGDEYDNAQWAQDLSRPDGKIIRLNPDGSIPEDNPFAGDGDPDTLGEIWAYGLRNPYRINFAQNGELYIGEVGGNNRYDAAEDIHLGEKGANYGWPDCEGVCEDPAYDDPIFSYLHGETPGGPNDDPSGDGYGAAVTVGPVYGADMFPDEYDNVLFYSDYNDRLIKYLVLSDDGTEVVAGPYNFDDRTGALVSTKVGPDGALYGSQLGRGQIVRYVYESGNKAPRVESTSATPESGAAPLDVAFEAGASDPEGDDLSYTWHFGDGETATGVSVSHTYDEQGSYEAYVEVSDGTTAVDSEPTPVTVGGAPEMTLDPAGDVTARGGEEVTLSADVTDVEDGRLSGEDIEWQVSLAHNTHRHPQTSETGESITYTVPATGHATTGVVAYEVNVTATDSDGLRTTKSVTIEPEEVDVTLASQPEGVNVSVGGVPESTADGGYTFDSMIGYRHSLSAPETVCREGTSYEFDGWSDGETDSDRTYTVPDADATLTAQYAEVGTCGGVVEENAPPEVGEIPALEYTGEAVTVDVTEYATDPDGDGVDPSSVAIVEGAGEGSATANDDGTVTYDTEATSGTDSFAFTVNDTEGGQSAPATVDVNIDVGDASGDDAGNDGAGDDGDGTDGGANAEPDDEASDGQSGGAPSGGSSDDPSDENDESDESGSDDADSEDDGDDGGSGGGYAGDAESDGTAAFELSNATLSATNASVGDEVNASAVVDNVGEADGTTAVNLTVDGETVDARELSLEAGASETVTLSHTFEEPGTHELSLGGGVVGNVTVTNATTANESVENDGGSSVSTAQTTADGSGTGAGESDGGSAETAASTGDATDTAVEAGAESTPTGETNSGTPGFGPVAALLSVLLGAAAFARRRA</sequence>
<dbReference type="PROSITE" id="PS50093">
    <property type="entry name" value="PKD"/>
    <property type="match status" value="1"/>
</dbReference>
<feature type="compositionally biased region" description="Acidic residues" evidence="1">
    <location>
        <begin position="822"/>
        <end position="837"/>
    </location>
</feature>
<reference evidence="3 4" key="1">
    <citation type="submission" date="2022-06" db="EMBL/GenBank/DDBJ databases">
        <title>Halogeometricum sp. a new haloarchaeum isolate from saline soil.</title>
        <authorList>
            <person name="Strakova D."/>
            <person name="Galisteo C."/>
            <person name="Sanchez-Porro C."/>
            <person name="Ventosa A."/>
        </authorList>
    </citation>
    <scope>NUCLEOTIDE SEQUENCE [LARGE SCALE GENOMIC DNA]</scope>
    <source>
        <strain evidence="4">S3BR25-2</strain>
    </source>
</reference>
<comment type="caution">
    <text evidence="3">The sequence shown here is derived from an EMBL/GenBank/DDBJ whole genome shotgun (WGS) entry which is preliminary data.</text>
</comment>
<dbReference type="Gene3D" id="2.60.40.10">
    <property type="entry name" value="Immunoglobulins"/>
    <property type="match status" value="2"/>
</dbReference>
<dbReference type="Pfam" id="PF18911">
    <property type="entry name" value="PKD_4"/>
    <property type="match status" value="1"/>
</dbReference>
<dbReference type="Pfam" id="PF07705">
    <property type="entry name" value="CARDB"/>
    <property type="match status" value="1"/>
</dbReference>
<dbReference type="InterPro" id="IPR013783">
    <property type="entry name" value="Ig-like_fold"/>
</dbReference>
<dbReference type="PANTHER" id="PTHR19328">
    <property type="entry name" value="HEDGEHOG-INTERACTING PROTEIN"/>
    <property type="match status" value="1"/>
</dbReference>
<keyword evidence="4" id="KW-1185">Reference proteome</keyword>
<dbReference type="SMART" id="SM00089">
    <property type="entry name" value="PKD"/>
    <property type="match status" value="1"/>
</dbReference>
<gene>
    <name evidence="3" type="ORF">NDI79_13075</name>
</gene>
<proteinExistence type="predicted"/>
<dbReference type="SUPFAM" id="SSF49299">
    <property type="entry name" value="PKD domain"/>
    <property type="match status" value="1"/>
</dbReference>
<feature type="region of interest" description="Disordered" evidence="1">
    <location>
        <begin position="815"/>
        <end position="903"/>
    </location>
</feature>
<evidence type="ECO:0000256" key="1">
    <source>
        <dbReference type="SAM" id="MobiDB-lite"/>
    </source>
</evidence>
<feature type="domain" description="PKD" evidence="2">
    <location>
        <begin position="444"/>
        <end position="524"/>
    </location>
</feature>
<feature type="compositionally biased region" description="Low complexity" evidence="1">
    <location>
        <begin position="1032"/>
        <end position="1048"/>
    </location>
</feature>
<dbReference type="InterPro" id="IPR011635">
    <property type="entry name" value="CARDB"/>
</dbReference>
<evidence type="ECO:0000313" key="4">
    <source>
        <dbReference type="Proteomes" id="UP001254813"/>
    </source>
</evidence>
<feature type="compositionally biased region" description="Polar residues" evidence="1">
    <location>
        <begin position="1055"/>
        <end position="1065"/>
    </location>
</feature>
<dbReference type="Proteomes" id="UP001254813">
    <property type="component" value="Unassembled WGS sequence"/>
</dbReference>
<dbReference type="Pfam" id="PF07995">
    <property type="entry name" value="GSDH"/>
    <property type="match status" value="1"/>
</dbReference>
<accession>A0ABU2G2U4</accession>
<dbReference type="InterPro" id="IPR011041">
    <property type="entry name" value="Quinoprot_gluc/sorb_DH_b-prop"/>
</dbReference>
<evidence type="ECO:0000313" key="3">
    <source>
        <dbReference type="EMBL" id="MDS0295107.1"/>
    </source>
</evidence>
<name>A0ABU2G2U4_9EURY</name>
<dbReference type="SUPFAM" id="SSF50952">
    <property type="entry name" value="Soluble quinoprotein glucose dehydrogenase"/>
    <property type="match status" value="1"/>
</dbReference>
<feature type="region of interest" description="Disordered" evidence="1">
    <location>
        <begin position="1001"/>
        <end position="1070"/>
    </location>
</feature>
<dbReference type="Pfam" id="PF17963">
    <property type="entry name" value="Big_9"/>
    <property type="match status" value="1"/>
</dbReference>
<dbReference type="Gene3D" id="2.120.10.30">
    <property type="entry name" value="TolB, C-terminal domain"/>
    <property type="match status" value="1"/>
</dbReference>
<dbReference type="CDD" id="cd00146">
    <property type="entry name" value="PKD"/>
    <property type="match status" value="1"/>
</dbReference>
<dbReference type="InterPro" id="IPR012938">
    <property type="entry name" value="Glc/Sorbosone_DH"/>
</dbReference>
<dbReference type="InterPro" id="IPR011042">
    <property type="entry name" value="6-blade_b-propeller_TolB-like"/>
</dbReference>
<dbReference type="RefSeq" id="WP_310928964.1">
    <property type="nucleotide sequence ID" value="NZ_JAMQOQ010000003.1"/>
</dbReference>
<evidence type="ECO:0000259" key="2">
    <source>
        <dbReference type="PROSITE" id="PS50093"/>
    </source>
</evidence>
<dbReference type="InterPro" id="IPR000601">
    <property type="entry name" value="PKD_dom"/>
</dbReference>